<sequence length="135" mass="15204">MAADSILYFKLYNDLEQDSKQYETLSKLGLTLKEMKQIAAKQVAIHFFIPFAVAAVHAGFAFKMLQNMVSGSVVKTSVLVIIFFCCSTWRLFLDSFALHKKSGASNVKSNAAFSRCSNRKKAAKYIFFHLYTVPN</sequence>
<dbReference type="RefSeq" id="WP_042385407.1">
    <property type="nucleotide sequence ID" value="NZ_QQOK01000006.1"/>
</dbReference>
<keyword evidence="1" id="KW-0812">Transmembrane</keyword>
<dbReference type="AlphaFoldDB" id="A0AAN1D660"/>
<feature type="transmembrane region" description="Helical" evidence="1">
    <location>
        <begin position="43"/>
        <end position="62"/>
    </location>
</feature>
<keyword evidence="1" id="KW-1133">Transmembrane helix</keyword>
<evidence type="ECO:0000313" key="2">
    <source>
        <dbReference type="EMBL" id="ANZ29682.1"/>
    </source>
</evidence>
<organism evidence="2 3">
    <name type="scientific">Parageobacillus thermoglucosidasius</name>
    <name type="common">Geobacillus thermoglucosidasius</name>
    <dbReference type="NCBI Taxonomy" id="1426"/>
    <lineage>
        <taxon>Bacteria</taxon>
        <taxon>Bacillati</taxon>
        <taxon>Bacillota</taxon>
        <taxon>Bacilli</taxon>
        <taxon>Bacillales</taxon>
        <taxon>Anoxybacillaceae</taxon>
        <taxon>Parageobacillus</taxon>
    </lineage>
</organism>
<name>A0AAN1D660_PARTM</name>
<reference evidence="3" key="1">
    <citation type="journal article" date="2016" name="Genome Announc.">
        <title>Complete Genome Sequence of Geobacillus thermoglucosidasius NCIMB 11955, the Progenitor of a Bioethanol Production Strain.</title>
        <authorList>
            <person name="Sheng L."/>
            <person name="Zhang Y."/>
            <person name="Minton N.P."/>
        </authorList>
    </citation>
    <scope>NUCLEOTIDE SEQUENCE [LARGE SCALE GENOMIC DNA]</scope>
    <source>
        <strain evidence="3">NCIMB 11955</strain>
    </source>
</reference>
<accession>A0AAN1D660</accession>
<dbReference type="InterPro" id="IPR052536">
    <property type="entry name" value="ABC-4_Integral_Memb_Prot"/>
</dbReference>
<dbReference type="Proteomes" id="UP000093052">
    <property type="component" value="Chromosome"/>
</dbReference>
<dbReference type="KEGG" id="ptl:AOT13_05985"/>
<proteinExistence type="predicted"/>
<protein>
    <submittedName>
        <fullName evidence="2">Uncharacterized protein</fullName>
    </submittedName>
</protein>
<dbReference type="PANTHER" id="PTHR46795">
    <property type="entry name" value="ABC TRANSPORTER PERMEASE-RELATED-RELATED"/>
    <property type="match status" value="1"/>
</dbReference>
<evidence type="ECO:0000256" key="1">
    <source>
        <dbReference type="SAM" id="Phobius"/>
    </source>
</evidence>
<keyword evidence="1" id="KW-0472">Membrane</keyword>
<keyword evidence="3" id="KW-1185">Reference proteome</keyword>
<feature type="transmembrane region" description="Helical" evidence="1">
    <location>
        <begin position="74"/>
        <end position="93"/>
    </location>
</feature>
<dbReference type="EMBL" id="CP016622">
    <property type="protein sequence ID" value="ANZ29682.1"/>
    <property type="molecule type" value="Genomic_DNA"/>
</dbReference>
<gene>
    <name evidence="2" type="ORF">BCV53_05995</name>
</gene>
<dbReference type="PANTHER" id="PTHR46795:SF2">
    <property type="entry name" value="ABC TRANSPORTER, PERMEASE PROTEIN"/>
    <property type="match status" value="1"/>
</dbReference>
<evidence type="ECO:0000313" key="3">
    <source>
        <dbReference type="Proteomes" id="UP000093052"/>
    </source>
</evidence>